<evidence type="ECO:0000313" key="1">
    <source>
        <dbReference type="EMBL" id="CAA6824829.1"/>
    </source>
</evidence>
<reference evidence="1" key="1">
    <citation type="submission" date="2020-01" db="EMBL/GenBank/DDBJ databases">
        <authorList>
            <person name="Meier V. D."/>
            <person name="Meier V D."/>
        </authorList>
    </citation>
    <scope>NUCLEOTIDE SEQUENCE</scope>
    <source>
        <strain evidence="1">HLG_WM_MAG_01</strain>
    </source>
</reference>
<dbReference type="InterPro" id="IPR019292">
    <property type="entry name" value="McrC"/>
</dbReference>
<dbReference type="PANTHER" id="PTHR38733:SF1">
    <property type="entry name" value="TYPE IV METHYL-DIRECTED RESTRICTION ENZYME ECOKMCRBC"/>
    <property type="match status" value="1"/>
</dbReference>
<sequence>MKSKEPISVFEHDTLYVRKNSKFDTPQFEALKQYYGDNGVPYFSLGNNSVRFNQYVGVIQVGGTVIEVLPKADKSGSKGYWRDMLIDMLRSVGIFKVHAPSSSSLKLKPNSILDLYIELYVQELEYLLHRGLIKRYRKQNGNKTALKGKLVFAKHIQKNVTHQERFYVRYTTYSKEHLIHQILYKALTLIKRINKASILKSRIGALTLNFPEMPDIKVIEASFEKISYNRKNEHYKKALDIAKLLLLNYHPDLMKGRNDVLALMFNMNRLWESFVFESLRKGLSKEKGKHTIKREPQKRFWELKTKKEKDKKEKTVMKPDIVLNYNGASIILDAKWKNINGKKSSPHDLRQMYVYLDYYKGDKVALVYPNTPFKQGYFMDVDGKKQNKNKECSIVGIKLPDENKNISTWQNEIYENIRKWIET</sequence>
<dbReference type="EMBL" id="CACVAS010000127">
    <property type="protein sequence ID" value="CAA6824829.1"/>
    <property type="molecule type" value="Genomic_DNA"/>
</dbReference>
<dbReference type="PANTHER" id="PTHR38733">
    <property type="entry name" value="PROTEIN MCRC"/>
    <property type="match status" value="1"/>
</dbReference>
<protein>
    <submittedName>
        <fullName evidence="1">McrBC 5-methylcytosine restriction system component</fullName>
    </submittedName>
</protein>
<dbReference type="AlphaFoldDB" id="A0A6S6UD91"/>
<organism evidence="1">
    <name type="scientific">uncultured Sulfurovum sp</name>
    <dbReference type="NCBI Taxonomy" id="269237"/>
    <lineage>
        <taxon>Bacteria</taxon>
        <taxon>Pseudomonadati</taxon>
        <taxon>Campylobacterota</taxon>
        <taxon>Epsilonproteobacteria</taxon>
        <taxon>Campylobacterales</taxon>
        <taxon>Sulfurovaceae</taxon>
        <taxon>Sulfurovum</taxon>
        <taxon>environmental samples</taxon>
    </lineage>
</organism>
<proteinExistence type="predicted"/>
<name>A0A6S6UD91_9BACT</name>
<gene>
    <name evidence="1" type="ORF">HELGO_WM22133</name>
</gene>
<accession>A0A6S6UD91</accession>
<dbReference type="Pfam" id="PF10117">
    <property type="entry name" value="McrBC"/>
    <property type="match status" value="1"/>
</dbReference>